<sequence>MKQELKNAFGRVFLTIEVDHKNKWVSVNWTGYLTEDNIKTGVLAYTQTMADAKLHCVLNDTSQILGGWDHSLEWVINEWAPRASRAGLKYFALVSTPESFADSTASTFKANLKSFRAKVFNDIIKAEDWLRRFSLRS</sequence>
<dbReference type="KEGG" id="aswu:HUW51_13780"/>
<dbReference type="RefSeq" id="WP_185270221.1">
    <property type="nucleotide sequence ID" value="NZ_CP055156.1"/>
</dbReference>
<protein>
    <submittedName>
        <fullName evidence="1">STAS/SEC14 domain-containing protein</fullName>
    </submittedName>
</protein>
<name>A0A7G7G9A4_9BACT</name>
<dbReference type="AlphaFoldDB" id="A0A7G7G9A4"/>
<dbReference type="EMBL" id="CP055156">
    <property type="protein sequence ID" value="QNF33738.1"/>
    <property type="molecule type" value="Genomic_DNA"/>
</dbReference>
<organism evidence="1 2">
    <name type="scientific">Adhaeribacter swui</name>
    <dbReference type="NCBI Taxonomy" id="2086471"/>
    <lineage>
        <taxon>Bacteria</taxon>
        <taxon>Pseudomonadati</taxon>
        <taxon>Bacteroidota</taxon>
        <taxon>Cytophagia</taxon>
        <taxon>Cytophagales</taxon>
        <taxon>Hymenobacteraceae</taxon>
        <taxon>Adhaeribacter</taxon>
    </lineage>
</organism>
<keyword evidence="2" id="KW-1185">Reference proteome</keyword>
<accession>A0A7G7G9A4</accession>
<dbReference type="Proteomes" id="UP000515237">
    <property type="component" value="Chromosome"/>
</dbReference>
<proteinExistence type="predicted"/>
<reference evidence="1 2" key="1">
    <citation type="journal article" date="2018" name="Int. J. Syst. Evol. Microbiol.">
        <title>Adhaeribacter swui sp. nov., isolated from wet mud.</title>
        <authorList>
            <person name="Kim D.U."/>
            <person name="Kim K.W."/>
            <person name="Kang M.S."/>
            <person name="Kim J.Y."/>
            <person name="Jang J.H."/>
            <person name="Kim M.K."/>
        </authorList>
    </citation>
    <scope>NUCLEOTIDE SEQUENCE [LARGE SCALE GENOMIC DNA]</scope>
    <source>
        <strain evidence="1 2">KCTC 52873</strain>
    </source>
</reference>
<gene>
    <name evidence="1" type="ORF">HUW51_13780</name>
</gene>
<evidence type="ECO:0000313" key="2">
    <source>
        <dbReference type="Proteomes" id="UP000515237"/>
    </source>
</evidence>
<evidence type="ECO:0000313" key="1">
    <source>
        <dbReference type="EMBL" id="QNF33738.1"/>
    </source>
</evidence>